<evidence type="ECO:0000313" key="1">
    <source>
        <dbReference type="EMBL" id="CAI4020335.1"/>
    </source>
</evidence>
<reference evidence="1" key="1">
    <citation type="submission" date="2022-10" db="EMBL/GenBank/DDBJ databases">
        <authorList>
            <person name="Chen Y."/>
            <person name="Dougan E. K."/>
            <person name="Chan C."/>
            <person name="Rhodes N."/>
            <person name="Thang M."/>
        </authorList>
    </citation>
    <scope>NUCLEOTIDE SEQUENCE</scope>
</reference>
<dbReference type="Proteomes" id="UP001152797">
    <property type="component" value="Unassembled WGS sequence"/>
</dbReference>
<evidence type="ECO:0000313" key="3">
    <source>
        <dbReference type="Proteomes" id="UP001152797"/>
    </source>
</evidence>
<dbReference type="AlphaFoldDB" id="A0A9P1M6G0"/>
<dbReference type="EMBL" id="CAMXCT010006803">
    <property type="protein sequence ID" value="CAI4020335.1"/>
    <property type="molecule type" value="Genomic_DNA"/>
</dbReference>
<feature type="non-terminal residue" evidence="1">
    <location>
        <position position="1"/>
    </location>
</feature>
<accession>A0A9P1M6G0</accession>
<keyword evidence="3" id="KW-1185">Reference proteome</keyword>
<gene>
    <name evidence="1" type="ORF">C1SCF055_LOCUS44757</name>
</gene>
<sequence length="112" mass="12691">MGGGMLSEPFHADLQPAGGPFVKELISALVLLAQQRFEKQEGQAAQCESLVPLLRYYFAEGNLKEEHLQTHLKSFEDLAMCCAHLRALRYQWSEIAHQDVDSLLAVQERHQK</sequence>
<evidence type="ECO:0000313" key="2">
    <source>
        <dbReference type="EMBL" id="CAL4807647.1"/>
    </source>
</evidence>
<dbReference type="EMBL" id="CAMXCT020006803">
    <property type="protein sequence ID" value="CAL1173710.1"/>
    <property type="molecule type" value="Genomic_DNA"/>
</dbReference>
<proteinExistence type="predicted"/>
<dbReference type="EMBL" id="CAMXCT030006803">
    <property type="protein sequence ID" value="CAL4807647.1"/>
    <property type="molecule type" value="Genomic_DNA"/>
</dbReference>
<organism evidence="1">
    <name type="scientific">Cladocopium goreaui</name>
    <dbReference type="NCBI Taxonomy" id="2562237"/>
    <lineage>
        <taxon>Eukaryota</taxon>
        <taxon>Sar</taxon>
        <taxon>Alveolata</taxon>
        <taxon>Dinophyceae</taxon>
        <taxon>Suessiales</taxon>
        <taxon>Symbiodiniaceae</taxon>
        <taxon>Cladocopium</taxon>
    </lineage>
</organism>
<name>A0A9P1M6G0_9DINO</name>
<comment type="caution">
    <text evidence="1">The sequence shown here is derived from an EMBL/GenBank/DDBJ whole genome shotgun (WGS) entry which is preliminary data.</text>
</comment>
<protein>
    <submittedName>
        <fullName evidence="1">Uncharacterized protein</fullName>
    </submittedName>
</protein>
<reference evidence="2 3" key="2">
    <citation type="submission" date="2024-05" db="EMBL/GenBank/DDBJ databases">
        <authorList>
            <person name="Chen Y."/>
            <person name="Shah S."/>
            <person name="Dougan E. K."/>
            <person name="Thang M."/>
            <person name="Chan C."/>
        </authorList>
    </citation>
    <scope>NUCLEOTIDE SEQUENCE [LARGE SCALE GENOMIC DNA]</scope>
</reference>